<comment type="caution">
    <text evidence="2">The sequence shown here is derived from an EMBL/GenBank/DDBJ whole genome shotgun (WGS) entry which is preliminary data.</text>
</comment>
<dbReference type="GO" id="GO:0046983">
    <property type="term" value="F:protein dimerization activity"/>
    <property type="evidence" value="ECO:0007669"/>
    <property type="project" value="InterPro"/>
</dbReference>
<proteinExistence type="predicted"/>
<feature type="compositionally biased region" description="Pro residues" evidence="1">
    <location>
        <begin position="43"/>
        <end position="55"/>
    </location>
</feature>
<evidence type="ECO:0008006" key="4">
    <source>
        <dbReference type="Google" id="ProtNLM"/>
    </source>
</evidence>
<keyword evidence="3" id="KW-1185">Reference proteome</keyword>
<feature type="region of interest" description="Disordered" evidence="1">
    <location>
        <begin position="1"/>
        <end position="69"/>
    </location>
</feature>
<evidence type="ECO:0000313" key="3">
    <source>
        <dbReference type="Proteomes" id="UP000703661"/>
    </source>
</evidence>
<gene>
    <name evidence="2" type="ORF">BGZ80_006881</name>
</gene>
<name>A0A9P6SSM7_9FUNG</name>
<sequence length="115" mass="13073">MSSSLPAHSSLNRFQQQQQPQSPPPQQQRQRSRSKSLTIPAPRIIPPTRVLPPRAPQTSAPRKCAQNTDSKATILRKAVDYIMALEDELRKYVDLYQLEAGSNPESSLEDHERER</sequence>
<dbReference type="EMBL" id="JAAAID010003427">
    <property type="protein sequence ID" value="KAF9998006.1"/>
    <property type="molecule type" value="Genomic_DNA"/>
</dbReference>
<evidence type="ECO:0000256" key="1">
    <source>
        <dbReference type="SAM" id="MobiDB-lite"/>
    </source>
</evidence>
<dbReference type="AlphaFoldDB" id="A0A9P6SSM7"/>
<accession>A0A9P6SSM7</accession>
<evidence type="ECO:0000313" key="2">
    <source>
        <dbReference type="EMBL" id="KAF9998006.1"/>
    </source>
</evidence>
<feature type="compositionally biased region" description="Polar residues" evidence="1">
    <location>
        <begin position="56"/>
        <end position="69"/>
    </location>
</feature>
<reference evidence="2" key="1">
    <citation type="journal article" date="2020" name="Fungal Divers.">
        <title>Resolving the Mortierellaceae phylogeny through synthesis of multi-gene phylogenetics and phylogenomics.</title>
        <authorList>
            <person name="Vandepol N."/>
            <person name="Liber J."/>
            <person name="Desiro A."/>
            <person name="Na H."/>
            <person name="Kennedy M."/>
            <person name="Barry K."/>
            <person name="Grigoriev I.V."/>
            <person name="Miller A.N."/>
            <person name="O'Donnell K."/>
            <person name="Stajich J.E."/>
            <person name="Bonito G."/>
        </authorList>
    </citation>
    <scope>NUCLEOTIDE SEQUENCE</scope>
    <source>
        <strain evidence="2">NRRL 2769</strain>
    </source>
</reference>
<feature type="compositionally biased region" description="Polar residues" evidence="1">
    <location>
        <begin position="1"/>
        <end position="14"/>
    </location>
</feature>
<protein>
    <recommendedName>
        <fullName evidence="4">BHLH domain-containing protein</fullName>
    </recommendedName>
</protein>
<dbReference type="InterPro" id="IPR036638">
    <property type="entry name" value="HLH_DNA-bd_sf"/>
</dbReference>
<dbReference type="Gene3D" id="4.10.280.10">
    <property type="entry name" value="Helix-loop-helix DNA-binding domain"/>
    <property type="match status" value="1"/>
</dbReference>
<dbReference type="Proteomes" id="UP000703661">
    <property type="component" value="Unassembled WGS sequence"/>
</dbReference>
<organism evidence="2 3">
    <name type="scientific">Entomortierella chlamydospora</name>
    <dbReference type="NCBI Taxonomy" id="101097"/>
    <lineage>
        <taxon>Eukaryota</taxon>
        <taxon>Fungi</taxon>
        <taxon>Fungi incertae sedis</taxon>
        <taxon>Mucoromycota</taxon>
        <taxon>Mortierellomycotina</taxon>
        <taxon>Mortierellomycetes</taxon>
        <taxon>Mortierellales</taxon>
        <taxon>Mortierellaceae</taxon>
        <taxon>Entomortierella</taxon>
    </lineage>
</organism>
<dbReference type="SUPFAM" id="SSF47459">
    <property type="entry name" value="HLH, helix-loop-helix DNA-binding domain"/>
    <property type="match status" value="1"/>
</dbReference>